<dbReference type="PROSITE" id="PS01124">
    <property type="entry name" value="HTH_ARAC_FAMILY_2"/>
    <property type="match status" value="1"/>
</dbReference>
<organism evidence="5 6">
    <name type="scientific">Devosia sediminis</name>
    <dbReference type="NCBI Taxonomy" id="2798801"/>
    <lineage>
        <taxon>Bacteria</taxon>
        <taxon>Pseudomonadati</taxon>
        <taxon>Pseudomonadota</taxon>
        <taxon>Alphaproteobacteria</taxon>
        <taxon>Hyphomicrobiales</taxon>
        <taxon>Devosiaceae</taxon>
        <taxon>Devosia</taxon>
    </lineage>
</organism>
<dbReference type="InterPro" id="IPR009057">
    <property type="entry name" value="Homeodomain-like_sf"/>
</dbReference>
<dbReference type="InterPro" id="IPR011256">
    <property type="entry name" value="Reg_factor_effector_dom_sf"/>
</dbReference>
<dbReference type="InterPro" id="IPR018062">
    <property type="entry name" value="HTH_AraC-typ_CS"/>
</dbReference>
<dbReference type="EMBL" id="JAEKMH010000001">
    <property type="protein sequence ID" value="MBJ3784061.1"/>
    <property type="molecule type" value="Genomic_DNA"/>
</dbReference>
<keyword evidence="1" id="KW-0805">Transcription regulation</keyword>
<evidence type="ECO:0000259" key="4">
    <source>
        <dbReference type="PROSITE" id="PS01124"/>
    </source>
</evidence>
<evidence type="ECO:0000256" key="2">
    <source>
        <dbReference type="ARBA" id="ARBA00023125"/>
    </source>
</evidence>
<dbReference type="Gene3D" id="3.20.80.10">
    <property type="entry name" value="Regulatory factor, effector binding domain"/>
    <property type="match status" value="1"/>
</dbReference>
<dbReference type="GO" id="GO:0003700">
    <property type="term" value="F:DNA-binding transcription factor activity"/>
    <property type="evidence" value="ECO:0007669"/>
    <property type="project" value="InterPro"/>
</dbReference>
<evidence type="ECO:0000256" key="1">
    <source>
        <dbReference type="ARBA" id="ARBA00023015"/>
    </source>
</evidence>
<evidence type="ECO:0000256" key="3">
    <source>
        <dbReference type="ARBA" id="ARBA00023163"/>
    </source>
</evidence>
<keyword evidence="2" id="KW-0238">DNA-binding</keyword>
<protein>
    <submittedName>
        <fullName evidence="5">AraC family transcriptional regulator</fullName>
    </submittedName>
</protein>
<evidence type="ECO:0000313" key="6">
    <source>
        <dbReference type="Proteomes" id="UP000602124"/>
    </source>
</evidence>
<dbReference type="GO" id="GO:0043565">
    <property type="term" value="F:sequence-specific DNA binding"/>
    <property type="evidence" value="ECO:0007669"/>
    <property type="project" value="InterPro"/>
</dbReference>
<evidence type="ECO:0000313" key="5">
    <source>
        <dbReference type="EMBL" id="MBJ3784061.1"/>
    </source>
</evidence>
<dbReference type="Gene3D" id="1.10.10.60">
    <property type="entry name" value="Homeodomain-like"/>
    <property type="match status" value="2"/>
</dbReference>
<reference evidence="5" key="1">
    <citation type="submission" date="2020-12" db="EMBL/GenBank/DDBJ databases">
        <title>Devosia sp. MSA67 isolated from Mo River.</title>
        <authorList>
            <person name="Ma F."/>
            <person name="Zi Z."/>
        </authorList>
    </citation>
    <scope>NUCLEOTIDE SEQUENCE</scope>
    <source>
        <strain evidence="5">MSA67</strain>
    </source>
</reference>
<proteinExistence type="predicted"/>
<dbReference type="Pfam" id="PF06445">
    <property type="entry name" value="GyrI-like"/>
    <property type="match status" value="1"/>
</dbReference>
<gene>
    <name evidence="5" type="ORF">JEQ47_04945</name>
</gene>
<dbReference type="AlphaFoldDB" id="A0A934IVW1"/>
<dbReference type="SMART" id="SM00342">
    <property type="entry name" value="HTH_ARAC"/>
    <property type="match status" value="1"/>
</dbReference>
<keyword evidence="3" id="KW-0804">Transcription</keyword>
<dbReference type="Proteomes" id="UP000602124">
    <property type="component" value="Unassembled WGS sequence"/>
</dbReference>
<dbReference type="PANTHER" id="PTHR47504:SF5">
    <property type="entry name" value="RIGHT ORIGIN-BINDING PROTEIN"/>
    <property type="match status" value="1"/>
</dbReference>
<name>A0A934IVW1_9HYPH</name>
<dbReference type="PANTHER" id="PTHR47504">
    <property type="entry name" value="RIGHT ORIGIN-BINDING PROTEIN"/>
    <property type="match status" value="1"/>
</dbReference>
<dbReference type="PRINTS" id="PR00032">
    <property type="entry name" value="HTHARAC"/>
</dbReference>
<feature type="domain" description="HTH araC/xylS-type" evidence="4">
    <location>
        <begin position="5"/>
        <end position="103"/>
    </location>
</feature>
<dbReference type="InterPro" id="IPR050959">
    <property type="entry name" value="MarA-like"/>
</dbReference>
<dbReference type="RefSeq" id="WP_198875261.1">
    <property type="nucleotide sequence ID" value="NZ_JAEKMH010000001.1"/>
</dbReference>
<keyword evidence="6" id="KW-1185">Reference proteome</keyword>
<dbReference type="SUPFAM" id="SSF46689">
    <property type="entry name" value="Homeodomain-like"/>
    <property type="match status" value="2"/>
</dbReference>
<accession>A0A934IVW1</accession>
<dbReference type="InterPro" id="IPR029442">
    <property type="entry name" value="GyrI-like"/>
</dbReference>
<dbReference type="Pfam" id="PF12833">
    <property type="entry name" value="HTH_18"/>
    <property type="match status" value="1"/>
</dbReference>
<dbReference type="SUPFAM" id="SSF55136">
    <property type="entry name" value="Probable bacterial effector-binding domain"/>
    <property type="match status" value="1"/>
</dbReference>
<dbReference type="InterPro" id="IPR020449">
    <property type="entry name" value="Tscrpt_reg_AraC-type_HTH"/>
</dbReference>
<comment type="caution">
    <text evidence="5">The sequence shown here is derived from an EMBL/GenBank/DDBJ whole genome shotgun (WGS) entry which is preliminary data.</text>
</comment>
<dbReference type="InterPro" id="IPR018060">
    <property type="entry name" value="HTH_AraC"/>
</dbReference>
<dbReference type="SMART" id="SM00871">
    <property type="entry name" value="AraC_E_bind"/>
    <property type="match status" value="1"/>
</dbReference>
<dbReference type="PROSITE" id="PS00041">
    <property type="entry name" value="HTH_ARAC_FAMILY_1"/>
    <property type="match status" value="1"/>
</dbReference>
<dbReference type="InterPro" id="IPR010499">
    <property type="entry name" value="AraC_E-bd"/>
</dbReference>
<sequence length="278" mass="30721">MSVIAEMLWVLESRSREPLDLEELSSVTGRSKSYLSRIFPLVTGHSVTGYLRARRLSEAARLLAGGAPDILSVALESGYGSHEAFTRAFRDHFGLTPQMVRDRRSLEGLDLVEPLRMDTETSATVAPPRFENRPALHFAGIAERHKMSMPVGIPEQWRRFQPYIGNVDGAIEGAAYGLVGEITADGMFDYFVAVETRAGIDVPPELTAVTVPPLRWARFTHAGHVSAIRQTIGAAEQWLTAKGYEPSEAVHSFIEYYGPRFDGRTGTGDIEIWYGLAP</sequence>